<dbReference type="InterPro" id="IPR000195">
    <property type="entry name" value="Rab-GAP-TBC_dom"/>
</dbReference>
<dbReference type="SMART" id="SM00164">
    <property type="entry name" value="TBC"/>
    <property type="match status" value="1"/>
</dbReference>
<feature type="domain" description="Protein kinase" evidence="2">
    <location>
        <begin position="458"/>
        <end position="748"/>
    </location>
</feature>
<dbReference type="Pfam" id="PF00566">
    <property type="entry name" value="RabGAP-TBC"/>
    <property type="match status" value="1"/>
</dbReference>
<dbReference type="Gene3D" id="1.10.510.10">
    <property type="entry name" value="Transferase(Phosphotransferase) domain 1"/>
    <property type="match status" value="1"/>
</dbReference>
<feature type="region of interest" description="Disordered" evidence="1">
    <location>
        <begin position="1484"/>
        <end position="1567"/>
    </location>
</feature>
<dbReference type="Gene3D" id="1.10.8.270">
    <property type="entry name" value="putative rabgap domain of human tbc1 domain family member 14 like domains"/>
    <property type="match status" value="1"/>
</dbReference>
<dbReference type="InterPro" id="IPR036873">
    <property type="entry name" value="Rhodanese-like_dom_sf"/>
</dbReference>
<dbReference type="InterPro" id="IPR011009">
    <property type="entry name" value="Kinase-like_dom_sf"/>
</dbReference>
<reference evidence="5" key="1">
    <citation type="submission" date="2022-11" db="UniProtKB">
        <authorList>
            <consortium name="WormBaseParasite"/>
        </authorList>
    </citation>
    <scope>IDENTIFICATION</scope>
</reference>
<dbReference type="PROSITE" id="PS50011">
    <property type="entry name" value="PROTEIN_KINASE_DOM"/>
    <property type="match status" value="1"/>
</dbReference>
<dbReference type="InterPro" id="IPR050302">
    <property type="entry name" value="Rab_GAP_TBC_domain"/>
</dbReference>
<evidence type="ECO:0000256" key="1">
    <source>
        <dbReference type="SAM" id="MobiDB-lite"/>
    </source>
</evidence>
<dbReference type="PANTHER" id="PTHR47219">
    <property type="entry name" value="RAB GTPASE-ACTIVATING PROTEIN 1-LIKE"/>
    <property type="match status" value="1"/>
</dbReference>
<evidence type="ECO:0000313" key="4">
    <source>
        <dbReference type="Proteomes" id="UP000887562"/>
    </source>
</evidence>
<dbReference type="Gene3D" id="1.10.472.80">
    <property type="entry name" value="Ypt/Rab-GAP domain of gyp1p, domain 3"/>
    <property type="match status" value="1"/>
</dbReference>
<feature type="compositionally biased region" description="Polar residues" evidence="1">
    <location>
        <begin position="1535"/>
        <end position="1549"/>
    </location>
</feature>
<proteinExistence type="predicted"/>
<feature type="region of interest" description="Disordered" evidence="1">
    <location>
        <begin position="14"/>
        <end position="34"/>
    </location>
</feature>
<dbReference type="SUPFAM" id="SSF47923">
    <property type="entry name" value="Ypt/Rab-GAP domain of gyp1p"/>
    <property type="match status" value="2"/>
</dbReference>
<dbReference type="InterPro" id="IPR035969">
    <property type="entry name" value="Rab-GAP_TBC_sf"/>
</dbReference>
<organism evidence="4 5">
    <name type="scientific">Echinococcus canadensis</name>
    <dbReference type="NCBI Taxonomy" id="519352"/>
    <lineage>
        <taxon>Eukaryota</taxon>
        <taxon>Metazoa</taxon>
        <taxon>Spiralia</taxon>
        <taxon>Lophotrochozoa</taxon>
        <taxon>Platyhelminthes</taxon>
        <taxon>Cestoda</taxon>
        <taxon>Eucestoda</taxon>
        <taxon>Cyclophyllidea</taxon>
        <taxon>Taeniidae</taxon>
        <taxon>Echinococcus</taxon>
        <taxon>Echinococcus canadensis group</taxon>
    </lineage>
</organism>
<accession>A0A915EW85</accession>
<evidence type="ECO:0000259" key="2">
    <source>
        <dbReference type="PROSITE" id="PS50011"/>
    </source>
</evidence>
<dbReference type="GO" id="GO:0031267">
    <property type="term" value="F:small GTPase binding"/>
    <property type="evidence" value="ECO:0007669"/>
    <property type="project" value="TreeGrafter"/>
</dbReference>
<dbReference type="SMART" id="SM00220">
    <property type="entry name" value="S_TKc"/>
    <property type="match status" value="1"/>
</dbReference>
<dbReference type="SUPFAM" id="SSF56112">
    <property type="entry name" value="Protein kinase-like (PK-like)"/>
    <property type="match status" value="1"/>
</dbReference>
<dbReference type="PROSITE" id="PS50086">
    <property type="entry name" value="TBC_RABGAP"/>
    <property type="match status" value="1"/>
</dbReference>
<evidence type="ECO:0000313" key="5">
    <source>
        <dbReference type="WBParaSite" id="maker-E.canG7_contigs_8841-snap-gene-0.57-mRNA-1"/>
    </source>
</evidence>
<feature type="compositionally biased region" description="Polar residues" evidence="1">
    <location>
        <begin position="1505"/>
        <end position="1514"/>
    </location>
</feature>
<dbReference type="PANTHER" id="PTHR47219:SF9">
    <property type="entry name" value="GTPASE ACTIVATING PROTEIN AND CENTROSOME-ASSOCIATED, ISOFORM B"/>
    <property type="match status" value="1"/>
</dbReference>
<sequence length="1983" mass="218083">MENPLDGMYQASSFSSLEESLPREPERNGSNSSLPTCSVFQSAYLTATVDNSSGCDVFLMREHDIAPGNSMTSTVVNLLRGCNLLDSHTLEDLCNYLPILRRKYPPLTSNLLTIPASQPPANTCTVNARRDQVQQTSSSLLSRPPCPASETAAPLTPVAPCGGRLVDYLLTCSRLGSTALADFLPLEGDISSTGHTHLLPLDWRRGRSDGLVCLAGVSRSVGLRVVGRFVTDWQSCASPGLRTHTDSLGRWLAEWIRAGAVVFFAQLDSPQRDPHSSSMRCQGTSNSSGGCCELAWRHRLIYGVTGYSYVHLSNPIETVHVRSLKIALNVETSICVPKADLLKLWTSDGALSQESCSSHSFLADQDLSLLAQHEDPRWRHFNILGQVISTLRDRDCYIERHTQNQKSALDGVTHGSGNGIASSRTDLFQENLRSEPHLIVPCAQRPGFRTLLGGATTYKAKLTISPDAFYKPRTTCLNLGLSCLIAGEDFVQVSSSSESSRIPCTISCVSRLIDLRRLRHPNIVRYLDAQCDKHRRIYLVTEHYASDFSQLNPPVTKRSDFNWLLRRFHECLCALTYLESHGIIHGCLSPSAILIDNFGRVKIAGYGVLYASRWGLDLDFPVVDLRYSSPETLLFSGSCLQLASLKSATPPCLLDTRSDLWSLALIFVELLHFPLQTFSTETLLKTLFTALDSNYSFFAHIATSNQESLTQLSKWMNTLDDICKLCLVLDARHRPPLTEIISKFSEGFNNFCIIDFDSTIMTRDDPAESYYYWQLAGGGVDLASTFLKGVSGSDCLRPPILHLPLYLTGLSPSERASRGGPFELWSSSSQPARLKFCPIVIPLPAERLLKRLALMPTKSLYPLLFPHSYSCLGGDEEGKLNIIDSLALTGVEDCWQEQQNRGTSLLSHLPKHKLRVTDSYDAMIFQPVLVKQADVEYQVMRVCLFRRLLTGMPSTATRLLLEARFDIPPFLRTEVWAALLGVESGYQDDTSRRKVEAALSVAISAGSFHSRISTRGIGLSDQVMGQISVDLPRCHAYDLLIGSPLGQERLRSVLIATLLANDDRFEYTQGMDSLAAVFTRLFFPAPEVATHCLSNLLTSPRLVGFFSRRRFTVGLQAYFVLLLRLLAFHVPAVAAHFARLGVPLTGLTAGWIYTLFAHSMPLDRVEILWDSLLAASPSLPMLVYVSIFHQVNQQCRLLSLNQESICTLLSNFPDFNLDQCLEDAVNFAAATPISLTAQSIRRGTSGGWMDSLARSLHIFNQTHRGMLSTHIESDPSNHSGRYCVNCLSTWPAHVDVVAPGITEKGDVSSTSTGGGRLSSPSTSFKRNEVDYRSITSSLVPLIDPSDALQQLSRSDCVLVDMRSKEEYSSGCLMHSIHYYPIEVEAGVTYLTGSQLWLAATAARNAASPRGCASAHSPGLVMLLQYGSTLGDAKDECEAGNDDDAALTLACCLIQRSIDRVCVVKGGARALFNLPQITDYFSMIPRGDNEGEGTDTFSKDPHRQGPSVSTLSSNVEGLGSLVSGSARPDPVPGPSSVRTTTPVGQGSKSTPAPVLSSKQEGKQPHPSPWASIAQAVTVRERGSASATSLVSAFGQAEEKPTCSLRPPQSQESIQPTEVNLPDAVPIGAEFYSVGASIYTAMPREMDVEDVVHVVGDVKSAVYQNVASYPLVVDVLLDDLSEDILEQFSLIKLEPGPSAVSHFPLCFVSNGLDFTCFYALSFCSVSCALTTIKRLLLVTSKYDAASDRPRSQAAGFASEKKAFVCLNLAATAEKPKPSSPDLDFILQKPQQIWKHPPSGGEPFPVLRKPQGCPCHPLPLLLLFYVLLTSYQTFHFNVAESAVSGQPSTPSKISRSNRCSKSPGYFFSSMYCLIPSFRFSWMQRDGVRDQQCRANHQHRVRFYSKQRSCDSHQHRVRLHLWNACLKCSCHFLCSSCSRCLNFNLNVAGPTVPCQPSTSRSVVVRSDEVLLVFRFMAVQQCRDNHQH</sequence>
<dbReference type="GO" id="GO:0005524">
    <property type="term" value="F:ATP binding"/>
    <property type="evidence" value="ECO:0007669"/>
    <property type="project" value="InterPro"/>
</dbReference>
<name>A0A915EW85_9CEST</name>
<dbReference type="SUPFAM" id="SSF52821">
    <property type="entry name" value="Rhodanese/Cell cycle control phosphatase"/>
    <property type="match status" value="1"/>
</dbReference>
<protein>
    <submittedName>
        <fullName evidence="5">TBC domain-containing protein kinase-like protein</fullName>
    </submittedName>
</protein>
<evidence type="ECO:0000259" key="3">
    <source>
        <dbReference type="PROSITE" id="PS50086"/>
    </source>
</evidence>
<dbReference type="WBParaSite" id="maker-E.canG7_contigs_8841-snap-gene-0.57-mRNA-1">
    <property type="protein sequence ID" value="maker-E.canG7_contigs_8841-snap-gene-0.57-mRNA-1"/>
    <property type="gene ID" value="EcG7_02598"/>
</dbReference>
<keyword evidence="4" id="KW-1185">Reference proteome</keyword>
<dbReference type="GO" id="GO:0005096">
    <property type="term" value="F:GTPase activator activity"/>
    <property type="evidence" value="ECO:0007669"/>
    <property type="project" value="TreeGrafter"/>
</dbReference>
<dbReference type="GO" id="GO:0004672">
    <property type="term" value="F:protein kinase activity"/>
    <property type="evidence" value="ECO:0007669"/>
    <property type="project" value="InterPro"/>
</dbReference>
<dbReference type="InterPro" id="IPR000719">
    <property type="entry name" value="Prot_kinase_dom"/>
</dbReference>
<dbReference type="Proteomes" id="UP000887562">
    <property type="component" value="Unplaced"/>
</dbReference>
<feature type="region of interest" description="Disordered" evidence="1">
    <location>
        <begin position="1303"/>
        <end position="1323"/>
    </location>
</feature>
<feature type="domain" description="Rab-GAP TBC" evidence="3">
    <location>
        <begin position="966"/>
        <end position="1176"/>
    </location>
</feature>
<dbReference type="Pfam" id="PF00069">
    <property type="entry name" value="Pkinase"/>
    <property type="match status" value="1"/>
</dbReference>